<proteinExistence type="predicted"/>
<evidence type="ECO:0000313" key="3">
    <source>
        <dbReference type="Proteomes" id="UP000809273"/>
    </source>
</evidence>
<name>A0A9D8KA58_9DELT</name>
<reference evidence="2" key="1">
    <citation type="journal article" date="2021" name="Environ. Microbiol.">
        <title>Genomic characterization of three novel Desulfobacterota classes expand the metabolic and phylogenetic diversity of the phylum.</title>
        <authorList>
            <person name="Murphy C.L."/>
            <person name="Biggerstaff J."/>
            <person name="Eichhorn A."/>
            <person name="Ewing E."/>
            <person name="Shahan R."/>
            <person name="Soriano D."/>
            <person name="Stewart S."/>
            <person name="VanMol K."/>
            <person name="Walker R."/>
            <person name="Walters P."/>
            <person name="Elshahed M.S."/>
            <person name="Youssef N.H."/>
        </authorList>
    </citation>
    <scope>NUCLEOTIDE SEQUENCE</scope>
    <source>
        <strain evidence="2">Zod_Metabat.24</strain>
    </source>
</reference>
<dbReference type="AlphaFoldDB" id="A0A9D8KA58"/>
<organism evidence="2 3">
    <name type="scientific">Candidatus Zymogenus saltonus</name>
    <dbReference type="NCBI Taxonomy" id="2844893"/>
    <lineage>
        <taxon>Bacteria</taxon>
        <taxon>Deltaproteobacteria</taxon>
        <taxon>Candidatus Zymogenia</taxon>
        <taxon>Candidatus Zymogeniales</taxon>
        <taxon>Candidatus Zymogenaceae</taxon>
        <taxon>Candidatus Zymogenus</taxon>
    </lineage>
</organism>
<sequence>MKEEIAKNDYYEMYVDENKNRYYSKLKGFWQKASEVPNYIDDNKKALDRLSPGFTLLVDNIDVKPPAQECMDLHVKAVEMCNKAGIGETALIVNQMIVKFAGGRALREGGIEEKSRQFNDPKEAEDWLDGKNV</sequence>
<accession>A0A9D8KA58</accession>
<comment type="caution">
    <text evidence="2">The sequence shown here is derived from an EMBL/GenBank/DDBJ whole genome shotgun (WGS) entry which is preliminary data.</text>
</comment>
<reference evidence="2" key="2">
    <citation type="submission" date="2021-01" db="EMBL/GenBank/DDBJ databases">
        <authorList>
            <person name="Hahn C.R."/>
            <person name="Youssef N.H."/>
            <person name="Elshahed M."/>
        </authorList>
    </citation>
    <scope>NUCLEOTIDE SEQUENCE</scope>
    <source>
        <strain evidence="2">Zod_Metabat.24</strain>
    </source>
</reference>
<evidence type="ECO:0000256" key="1">
    <source>
        <dbReference type="SAM" id="MobiDB-lite"/>
    </source>
</evidence>
<evidence type="ECO:0000313" key="2">
    <source>
        <dbReference type="EMBL" id="MBN1571599.1"/>
    </source>
</evidence>
<protein>
    <submittedName>
        <fullName evidence="2">Uncharacterized protein</fullName>
    </submittedName>
</protein>
<dbReference type="EMBL" id="JAFGIX010000001">
    <property type="protein sequence ID" value="MBN1571599.1"/>
    <property type="molecule type" value="Genomic_DNA"/>
</dbReference>
<dbReference type="Proteomes" id="UP000809273">
    <property type="component" value="Unassembled WGS sequence"/>
</dbReference>
<gene>
    <name evidence="2" type="ORF">JW984_00200</name>
</gene>
<feature type="region of interest" description="Disordered" evidence="1">
    <location>
        <begin position="113"/>
        <end position="133"/>
    </location>
</feature>